<dbReference type="InterPro" id="IPR003777">
    <property type="entry name" value="XdhC_CoxI"/>
</dbReference>
<dbReference type="EMBL" id="CP058579">
    <property type="protein sequence ID" value="QLG60334.1"/>
    <property type="molecule type" value="Genomic_DNA"/>
</dbReference>
<dbReference type="PANTHER" id="PTHR30388:SF6">
    <property type="entry name" value="XANTHINE DEHYDROGENASE SUBUNIT A-RELATED"/>
    <property type="match status" value="1"/>
</dbReference>
<feature type="domain" description="XdhC- CoxI" evidence="1">
    <location>
        <begin position="26"/>
        <end position="91"/>
    </location>
</feature>
<dbReference type="RefSeq" id="WP_179266920.1">
    <property type="nucleotide sequence ID" value="NZ_CP058579.1"/>
</dbReference>
<dbReference type="Proteomes" id="UP000509626">
    <property type="component" value="Chromosome"/>
</dbReference>
<dbReference type="Gene3D" id="3.40.50.720">
    <property type="entry name" value="NAD(P)-binding Rossmann-like Domain"/>
    <property type="match status" value="1"/>
</dbReference>
<dbReference type="OrthoDB" id="33067at2157"/>
<reference evidence="3 4" key="1">
    <citation type="submission" date="2020-06" db="EMBL/GenBank/DDBJ databases">
        <title>NJ-3-1, isolated from saline soil.</title>
        <authorList>
            <person name="Cui H.L."/>
            <person name="Shi X."/>
        </authorList>
    </citation>
    <scope>NUCLEOTIDE SEQUENCE [LARGE SCALE GENOMIC DNA]</scope>
    <source>
        <strain evidence="3 4">NJ-3-1</strain>
    </source>
</reference>
<proteinExistence type="predicted"/>
<gene>
    <name evidence="3" type="ORF">HUG12_00600</name>
</gene>
<dbReference type="Pfam" id="PF13478">
    <property type="entry name" value="XdhC_C"/>
    <property type="match status" value="1"/>
</dbReference>
<organism evidence="3 4">
    <name type="scientific">Halorarum salinum</name>
    <dbReference type="NCBI Taxonomy" id="2743089"/>
    <lineage>
        <taxon>Archaea</taxon>
        <taxon>Methanobacteriati</taxon>
        <taxon>Methanobacteriota</taxon>
        <taxon>Stenosarchaea group</taxon>
        <taxon>Halobacteria</taxon>
        <taxon>Halobacteriales</taxon>
        <taxon>Haloferacaceae</taxon>
        <taxon>Halorarum</taxon>
    </lineage>
</organism>
<dbReference type="AlphaFoldDB" id="A0A7D5L895"/>
<dbReference type="InterPro" id="IPR027051">
    <property type="entry name" value="XdhC_Rossmann_dom"/>
</dbReference>
<accession>A0A7D5L895</accession>
<sequence length="386" mass="41636">MDTPDESDPWSISKPALYRELQRSQQNDETIVLATIVNVEGSAYRRPGAKMLISADNESLGAVTAGCLEEPVVDLASTVREEERPQVETFDLMDDEWGLGLGCNGIIDILLEPVDASIEPVLAALHDRRPVTVVTAVRSDNPAVSIGARTVISTNGDVSNSHDRSQLPKSVVDAVKTTAETIQNSGKATICDISTSGGDVQVFIDSIEPSPRLLLFGNQNDVHPVSRFGRQVGFEVIVASARGSRSSSSDFPCAHEVYATHPTDIHELTDERTYVVLMSHNLLDDQLALESLQFAPDVPYIGLMGPQERFEQICDKLAKDGTAFTADQLERVSTPVGLDLGGGEPMQIALSIVSEVLAIHNERTGGRLKDKKGPIHDRVSIGTDGS</sequence>
<dbReference type="Pfam" id="PF02625">
    <property type="entry name" value="XdhC_CoxI"/>
    <property type="match status" value="1"/>
</dbReference>
<evidence type="ECO:0000313" key="3">
    <source>
        <dbReference type="EMBL" id="QLG60334.1"/>
    </source>
</evidence>
<evidence type="ECO:0000313" key="4">
    <source>
        <dbReference type="Proteomes" id="UP000509626"/>
    </source>
</evidence>
<protein>
    <submittedName>
        <fullName evidence="3">XdhC family protein</fullName>
    </submittedName>
</protein>
<dbReference type="GeneID" id="56035913"/>
<keyword evidence="4" id="KW-1185">Reference proteome</keyword>
<dbReference type="KEGG" id="halu:HUG12_00600"/>
<evidence type="ECO:0000259" key="2">
    <source>
        <dbReference type="Pfam" id="PF13478"/>
    </source>
</evidence>
<name>A0A7D5L895_9EURY</name>
<dbReference type="PANTHER" id="PTHR30388">
    <property type="entry name" value="ALDEHYDE OXIDOREDUCTASE MOLYBDENUM COFACTOR ASSEMBLY PROTEIN"/>
    <property type="match status" value="1"/>
</dbReference>
<feature type="domain" description="XdhC Rossmann" evidence="2">
    <location>
        <begin position="213"/>
        <end position="356"/>
    </location>
</feature>
<dbReference type="InterPro" id="IPR052698">
    <property type="entry name" value="MoCofactor_Util/Proc"/>
</dbReference>
<evidence type="ECO:0000259" key="1">
    <source>
        <dbReference type="Pfam" id="PF02625"/>
    </source>
</evidence>